<dbReference type="Gene3D" id="1.10.10.60">
    <property type="entry name" value="Homeodomain-like"/>
    <property type="match status" value="1"/>
</dbReference>
<dbReference type="AlphaFoldDB" id="A0A1I1FRL6"/>
<evidence type="ECO:0000313" key="6">
    <source>
        <dbReference type="Proteomes" id="UP000198598"/>
    </source>
</evidence>
<keyword evidence="2 5" id="KW-0238">DNA-binding</keyword>
<dbReference type="GO" id="GO:0003700">
    <property type="term" value="F:DNA-binding transcription factor activity"/>
    <property type="evidence" value="ECO:0007669"/>
    <property type="project" value="InterPro"/>
</dbReference>
<protein>
    <submittedName>
        <fullName evidence="5">AraC-type DNA-binding protein</fullName>
    </submittedName>
</protein>
<accession>A0A1I1FRL6</accession>
<dbReference type="EMBL" id="FOLQ01000001">
    <property type="protein sequence ID" value="SFC00248.1"/>
    <property type="molecule type" value="Genomic_DNA"/>
</dbReference>
<dbReference type="GO" id="GO:0043565">
    <property type="term" value="F:sequence-specific DNA binding"/>
    <property type="evidence" value="ECO:0007669"/>
    <property type="project" value="InterPro"/>
</dbReference>
<sequence>MARKTNAGNFHRQPLILPPEDVASPGKQPNFIVRIYSLLDQHLPDPSISVNWLANQLAINRKTLYRKVQCLSQLTPTDLIRQYRLHKAVELLRIGYSVTKTAGSIGFKTSSHFAAVFKEVYRQTPTDFIASQKKNT</sequence>
<evidence type="ECO:0000256" key="2">
    <source>
        <dbReference type="ARBA" id="ARBA00023125"/>
    </source>
</evidence>
<dbReference type="InterPro" id="IPR009057">
    <property type="entry name" value="Homeodomain-like_sf"/>
</dbReference>
<dbReference type="Proteomes" id="UP000198598">
    <property type="component" value="Unassembled WGS sequence"/>
</dbReference>
<proteinExistence type="predicted"/>
<evidence type="ECO:0000256" key="3">
    <source>
        <dbReference type="ARBA" id="ARBA00023163"/>
    </source>
</evidence>
<name>A0A1I1FRL6_9BACT</name>
<gene>
    <name evidence="5" type="ORF">SAMN05216167_101261</name>
</gene>
<keyword evidence="3" id="KW-0804">Transcription</keyword>
<dbReference type="InterPro" id="IPR018060">
    <property type="entry name" value="HTH_AraC"/>
</dbReference>
<dbReference type="PANTHER" id="PTHR43280:SF2">
    <property type="entry name" value="HTH-TYPE TRANSCRIPTIONAL REGULATOR EXSA"/>
    <property type="match status" value="1"/>
</dbReference>
<dbReference type="STRING" id="662367.SAMN05216167_101261"/>
<dbReference type="RefSeq" id="WP_093822654.1">
    <property type="nucleotide sequence ID" value="NZ_FOLQ01000001.1"/>
</dbReference>
<evidence type="ECO:0000256" key="1">
    <source>
        <dbReference type="ARBA" id="ARBA00023015"/>
    </source>
</evidence>
<dbReference type="PANTHER" id="PTHR43280">
    <property type="entry name" value="ARAC-FAMILY TRANSCRIPTIONAL REGULATOR"/>
    <property type="match status" value="1"/>
</dbReference>
<keyword evidence="6" id="KW-1185">Reference proteome</keyword>
<dbReference type="PROSITE" id="PS01124">
    <property type="entry name" value="HTH_ARAC_FAMILY_2"/>
    <property type="match status" value="1"/>
</dbReference>
<keyword evidence="1" id="KW-0805">Transcription regulation</keyword>
<evidence type="ECO:0000259" key="4">
    <source>
        <dbReference type="PROSITE" id="PS01124"/>
    </source>
</evidence>
<reference evidence="5 6" key="1">
    <citation type="submission" date="2016-10" db="EMBL/GenBank/DDBJ databases">
        <authorList>
            <person name="de Groot N.N."/>
        </authorList>
    </citation>
    <scope>NUCLEOTIDE SEQUENCE [LARGE SCALE GENOMIC DNA]</scope>
    <source>
        <strain evidence="5 6">DSM 26130</strain>
    </source>
</reference>
<dbReference type="OrthoDB" id="966180at2"/>
<dbReference type="SMART" id="SM00342">
    <property type="entry name" value="HTH_ARAC"/>
    <property type="match status" value="1"/>
</dbReference>
<dbReference type="SUPFAM" id="SSF46689">
    <property type="entry name" value="Homeodomain-like"/>
    <property type="match status" value="1"/>
</dbReference>
<feature type="domain" description="HTH araC/xylS-type" evidence="4">
    <location>
        <begin position="33"/>
        <end position="131"/>
    </location>
</feature>
<organism evidence="5 6">
    <name type="scientific">Spirosoma endophyticum</name>
    <dbReference type="NCBI Taxonomy" id="662367"/>
    <lineage>
        <taxon>Bacteria</taxon>
        <taxon>Pseudomonadati</taxon>
        <taxon>Bacteroidota</taxon>
        <taxon>Cytophagia</taxon>
        <taxon>Cytophagales</taxon>
        <taxon>Cytophagaceae</taxon>
        <taxon>Spirosoma</taxon>
    </lineage>
</organism>
<evidence type="ECO:0000313" key="5">
    <source>
        <dbReference type="EMBL" id="SFC00248.1"/>
    </source>
</evidence>
<dbReference type="Pfam" id="PF12833">
    <property type="entry name" value="HTH_18"/>
    <property type="match status" value="1"/>
</dbReference>